<organism evidence="2 3">
    <name type="scientific">Priestia megaterium (strain ATCC 14581 / DSM 32 / CCUG 1817 / JCM 2506 / NBRC 15308 / NCIMB 9376 / NCTC 10342 / NRRL B-14308 / VKM B-512 / Ford 19)</name>
    <name type="common">Bacillus megaterium</name>
    <dbReference type="NCBI Taxonomy" id="1348623"/>
    <lineage>
        <taxon>Bacteria</taxon>
        <taxon>Bacillati</taxon>
        <taxon>Bacillota</taxon>
        <taxon>Bacilli</taxon>
        <taxon>Bacillales</taxon>
        <taxon>Bacillaceae</taxon>
        <taxon>Priestia</taxon>
    </lineage>
</organism>
<dbReference type="AlphaFoldDB" id="A0A0B6AJA3"/>
<keyword evidence="1" id="KW-0472">Membrane</keyword>
<dbReference type="KEGG" id="bmeg:BG04_5238"/>
<gene>
    <name evidence="2" type="ORF">BG04_5238</name>
</gene>
<dbReference type="Proteomes" id="UP000031829">
    <property type="component" value="Chromosome"/>
</dbReference>
<sequence>MNVNGAPKRIKWIGYGIIIFFVILILTMTIGVFIN</sequence>
<dbReference type="HOGENOM" id="CLU_3363219_0_0_9"/>
<evidence type="ECO:0000313" key="2">
    <source>
        <dbReference type="EMBL" id="AJI20678.1"/>
    </source>
</evidence>
<reference evidence="2 3" key="1">
    <citation type="journal article" date="2015" name="Genome Announc.">
        <title>Complete genome sequences for 35 biothreat assay-relevant bacillus species.</title>
        <authorList>
            <person name="Johnson S.L."/>
            <person name="Daligault H.E."/>
            <person name="Davenport K.W."/>
            <person name="Jaissle J."/>
            <person name="Frey K.G."/>
            <person name="Ladner J.T."/>
            <person name="Broomall S.M."/>
            <person name="Bishop-Lilly K.A."/>
            <person name="Bruce D.C."/>
            <person name="Gibbons H.S."/>
            <person name="Coyne S.R."/>
            <person name="Lo C.C."/>
            <person name="Meincke L."/>
            <person name="Munk A.C."/>
            <person name="Koroleva G.I."/>
            <person name="Rosenzweig C.N."/>
            <person name="Palacios G.F."/>
            <person name="Redden C.L."/>
            <person name="Minogue T.D."/>
            <person name="Chain P.S."/>
        </authorList>
    </citation>
    <scope>NUCLEOTIDE SEQUENCE [LARGE SCALE GENOMIC DNA]</scope>
    <source>
        <strain evidence="3">ATCC 14581 / DSM 32 / JCM 2506 / NBRC 15308 / NCIMB 9376 / NCTC 10342 / NRRL B-14308 / VKM B-512</strain>
    </source>
</reference>
<evidence type="ECO:0000313" key="3">
    <source>
        <dbReference type="Proteomes" id="UP000031829"/>
    </source>
</evidence>
<name>A0A0B6AJA3_PRIM2</name>
<keyword evidence="1" id="KW-0812">Transmembrane</keyword>
<dbReference type="EMBL" id="CP009920">
    <property type="protein sequence ID" value="AJI20678.1"/>
    <property type="molecule type" value="Genomic_DNA"/>
</dbReference>
<accession>A0A0B6AJA3</accession>
<keyword evidence="1" id="KW-1133">Transmembrane helix</keyword>
<protein>
    <submittedName>
        <fullName evidence="2">Putative membrane protein</fullName>
    </submittedName>
</protein>
<feature type="transmembrane region" description="Helical" evidence="1">
    <location>
        <begin position="12"/>
        <end position="34"/>
    </location>
</feature>
<evidence type="ECO:0000256" key="1">
    <source>
        <dbReference type="SAM" id="Phobius"/>
    </source>
</evidence>
<proteinExistence type="predicted"/>